<dbReference type="GO" id="GO:0008194">
    <property type="term" value="F:UDP-glycosyltransferase activity"/>
    <property type="evidence" value="ECO:0007669"/>
    <property type="project" value="InterPro"/>
</dbReference>
<dbReference type="GO" id="GO:0016758">
    <property type="term" value="F:hexosyltransferase activity"/>
    <property type="evidence" value="ECO:0007669"/>
    <property type="project" value="UniProtKB-ARBA"/>
</dbReference>
<dbReference type="Gene3D" id="3.40.50.2000">
    <property type="entry name" value="Glycogen Phosphorylase B"/>
    <property type="match status" value="2"/>
</dbReference>
<dbReference type="RefSeq" id="WP_106194223.1">
    <property type="nucleotide sequence ID" value="NZ_PVTF01000015.1"/>
</dbReference>
<dbReference type="Pfam" id="PF06722">
    <property type="entry name" value="EryCIII-like_C"/>
    <property type="match status" value="1"/>
</dbReference>
<keyword evidence="2" id="KW-0808">Transferase</keyword>
<accession>A0A2T0SN02</accession>
<dbReference type="InterPro" id="IPR010610">
    <property type="entry name" value="EryCIII-like_C"/>
</dbReference>
<reference evidence="2 3" key="1">
    <citation type="submission" date="2018-03" db="EMBL/GenBank/DDBJ databases">
        <title>Genomic Encyclopedia of Archaeal and Bacterial Type Strains, Phase II (KMG-II): from individual species to whole genera.</title>
        <authorList>
            <person name="Goeker M."/>
        </authorList>
    </citation>
    <scope>NUCLEOTIDE SEQUENCE [LARGE SCALE GENOMIC DNA]</scope>
    <source>
        <strain evidence="2 3">DSM 44720</strain>
    </source>
</reference>
<dbReference type="InterPro" id="IPR002213">
    <property type="entry name" value="UDP_glucos_trans"/>
</dbReference>
<dbReference type="InterPro" id="IPR050426">
    <property type="entry name" value="Glycosyltransferase_28"/>
</dbReference>
<evidence type="ECO:0000313" key="3">
    <source>
        <dbReference type="Proteomes" id="UP000239494"/>
    </source>
</evidence>
<evidence type="ECO:0000313" key="2">
    <source>
        <dbReference type="EMBL" id="PRY34797.1"/>
    </source>
</evidence>
<name>A0A2T0SN02_9PSEU</name>
<dbReference type="PANTHER" id="PTHR48050:SF13">
    <property type="entry name" value="STEROL 3-BETA-GLUCOSYLTRANSFERASE UGT80A2"/>
    <property type="match status" value="1"/>
</dbReference>
<dbReference type="Proteomes" id="UP000239494">
    <property type="component" value="Unassembled WGS sequence"/>
</dbReference>
<keyword evidence="3" id="KW-1185">Reference proteome</keyword>
<protein>
    <submittedName>
        <fullName evidence="2">MGT family glycosyltransferase</fullName>
    </submittedName>
</protein>
<dbReference type="EMBL" id="PVTF01000015">
    <property type="protein sequence ID" value="PRY34797.1"/>
    <property type="molecule type" value="Genomic_DNA"/>
</dbReference>
<dbReference type="PANTHER" id="PTHR48050">
    <property type="entry name" value="STEROL 3-BETA-GLUCOSYLTRANSFERASE"/>
    <property type="match status" value="1"/>
</dbReference>
<organism evidence="2 3">
    <name type="scientific">Umezawaea tangerina</name>
    <dbReference type="NCBI Taxonomy" id="84725"/>
    <lineage>
        <taxon>Bacteria</taxon>
        <taxon>Bacillati</taxon>
        <taxon>Actinomycetota</taxon>
        <taxon>Actinomycetes</taxon>
        <taxon>Pseudonocardiales</taxon>
        <taxon>Pseudonocardiaceae</taxon>
        <taxon>Umezawaea</taxon>
    </lineage>
</organism>
<dbReference type="AlphaFoldDB" id="A0A2T0SN02"/>
<dbReference type="OrthoDB" id="6620093at2"/>
<gene>
    <name evidence="2" type="ORF">CLV43_11573</name>
</gene>
<comment type="caution">
    <text evidence="2">The sequence shown here is derived from an EMBL/GenBank/DDBJ whole genome shotgun (WGS) entry which is preliminary data.</text>
</comment>
<dbReference type="SUPFAM" id="SSF53756">
    <property type="entry name" value="UDP-Glycosyltransferase/glycogen phosphorylase"/>
    <property type="match status" value="1"/>
</dbReference>
<dbReference type="CDD" id="cd03784">
    <property type="entry name" value="GT1_Gtf-like"/>
    <property type="match status" value="1"/>
</dbReference>
<proteinExistence type="predicted"/>
<sequence>MRVLFSFVGGNGHFQPMVPVAQAVRAAGHTVACTGAPSMAPTIEAAGFTPFPSGPDMGASMERLPLLPLDRAREESDLREGFARRVAPRRADDLLDLCERWLPDVLVCDEVDFGAMVVAERLDIPYASVVVIASGAFLRPEIVAQPLHLLRAVHRLRPDVNLSMLTRHLVLSPFPPSYRHPEFPLPDTGFSFRPVPDGPAPTPIAVPQDVPTVYFTLGTIFNTESGDLFGRVLAGLRELPVNLVVTVGRRVDPAELGPQPSHVRIERYLPQDTVLPRASVVVSHGGSGTVMGSLVHGVPSVLLPMGADQPDNAARCVALGVGVRLDALTATPAQVRDAVAGVLADPTYRYAAERLRDEIAVMPDQSHVVPLLEKLAGVV</sequence>
<dbReference type="GO" id="GO:0017000">
    <property type="term" value="P:antibiotic biosynthetic process"/>
    <property type="evidence" value="ECO:0007669"/>
    <property type="project" value="UniProtKB-ARBA"/>
</dbReference>
<dbReference type="FunFam" id="3.40.50.2000:FF:000072">
    <property type="entry name" value="Glycosyl transferase"/>
    <property type="match status" value="1"/>
</dbReference>
<evidence type="ECO:0000259" key="1">
    <source>
        <dbReference type="Pfam" id="PF06722"/>
    </source>
</evidence>
<feature type="domain" description="Erythromycin biosynthesis protein CIII-like C-terminal" evidence="1">
    <location>
        <begin position="232"/>
        <end position="375"/>
    </location>
</feature>